<dbReference type="PANTHER" id="PTHR38038">
    <property type="entry name" value="PENICILLIN-BINDING PROTEIN ACTIVATOR LPOA"/>
    <property type="match status" value="1"/>
</dbReference>
<dbReference type="GO" id="GO:0009252">
    <property type="term" value="P:peptidoglycan biosynthetic process"/>
    <property type="evidence" value="ECO:0007669"/>
    <property type="project" value="TreeGrafter"/>
</dbReference>
<name>A0A432WJZ3_9GAMM</name>
<dbReference type="Gene3D" id="1.25.40.650">
    <property type="match status" value="1"/>
</dbReference>
<organism evidence="2 3">
    <name type="scientific">Aliidiomarina soli</name>
    <dbReference type="NCBI Taxonomy" id="1928574"/>
    <lineage>
        <taxon>Bacteria</taxon>
        <taxon>Pseudomonadati</taxon>
        <taxon>Pseudomonadota</taxon>
        <taxon>Gammaproteobacteria</taxon>
        <taxon>Alteromonadales</taxon>
        <taxon>Idiomarinaceae</taxon>
        <taxon>Aliidiomarina</taxon>
    </lineage>
</organism>
<comment type="caution">
    <text evidence="2">The sequence shown here is derived from an EMBL/GenBank/DDBJ whole genome shotgun (WGS) entry which is preliminary data.</text>
</comment>
<accession>A0A432WJZ3</accession>
<dbReference type="Proteomes" id="UP000287823">
    <property type="component" value="Unassembled WGS sequence"/>
</dbReference>
<dbReference type="PANTHER" id="PTHR38038:SF1">
    <property type="entry name" value="PENICILLIN-BINDING PROTEIN ACTIVATOR LPOA"/>
    <property type="match status" value="1"/>
</dbReference>
<evidence type="ECO:0000313" key="2">
    <source>
        <dbReference type="EMBL" id="RUO34051.1"/>
    </source>
</evidence>
<dbReference type="Gene3D" id="3.40.50.2300">
    <property type="match status" value="2"/>
</dbReference>
<protein>
    <recommendedName>
        <fullName evidence="4">Penicillin-binding protein activator</fullName>
    </recommendedName>
</protein>
<sequence length="637" mass="72447">MCPRRWAFIVWTCELPRAFIVPKKLLACIAIFALAGCAGQPSAPVTDRSAIEDEPLADTTTLIDASPEDFLERAALAENRAQTYQFLLQASEAFFARGEWQQGASVLSQMEDVALPSRLRTEYLMQRAALLLYFEQWQTAQQILDDIERTSSREQRVALLRLYYQSYAGQQRHLSAARQLVELSTYDEQDHNPRIWHHLSHVPAGYWRNAARESSERMRGWTSLFTRLTQALDYREPVAPTLERWLQQFSGHPARQQVEDVLADQPWLHEQPRRIAVLLPLSGQFGQQGLAVRDGVLAALSNERNEDVLFIDTTAYNADEVLERLQRENIEAVIGPLSRDYVNRFAATLNAQDEPMPWVQLWLNRTPDDYQPGLDNFFALDIDTEVESAVDYLSQRDHENVLVLGADTQRGRQLANQFESQWVAKHGVTSVHVGRYSSSNDMPDRVAESLHVRDSNNRIELVERAAGTTTIESEPRSRRDVSAIYLLGDAAQARLLKPFIETNISPFARRLPVFASSSVHESSDSRGSSDLDGIVFSEAPWLLPRHSERALFERFQQLRPNQSPSSQRLIGMGYDAMELLPRLSVMNWLPGYDHPGLTGQLRISEHAISRQLHWAVFDNGRIVEQRGNEQSFSGDTL</sequence>
<keyword evidence="1" id="KW-0472">Membrane</keyword>
<dbReference type="AlphaFoldDB" id="A0A432WJZ3"/>
<dbReference type="GO" id="GO:0030234">
    <property type="term" value="F:enzyme regulator activity"/>
    <property type="evidence" value="ECO:0007669"/>
    <property type="project" value="TreeGrafter"/>
</dbReference>
<gene>
    <name evidence="2" type="ORF">CWE14_06295</name>
</gene>
<evidence type="ECO:0000256" key="1">
    <source>
        <dbReference type="ARBA" id="ARBA00023136"/>
    </source>
</evidence>
<reference evidence="2 3" key="1">
    <citation type="journal article" date="2011" name="Front. Microbiol.">
        <title>Genomic signatures of strain selection and enhancement in Bacillus atrophaeus var. globigii, a historical biowarfare simulant.</title>
        <authorList>
            <person name="Gibbons H.S."/>
            <person name="Broomall S.M."/>
            <person name="McNew L.A."/>
            <person name="Daligault H."/>
            <person name="Chapman C."/>
            <person name="Bruce D."/>
            <person name="Karavis M."/>
            <person name="Krepps M."/>
            <person name="McGregor P.A."/>
            <person name="Hong C."/>
            <person name="Park K.H."/>
            <person name="Akmal A."/>
            <person name="Feldman A."/>
            <person name="Lin J.S."/>
            <person name="Chang W.E."/>
            <person name="Higgs B.W."/>
            <person name="Demirev P."/>
            <person name="Lindquist J."/>
            <person name="Liem A."/>
            <person name="Fochler E."/>
            <person name="Read T.D."/>
            <person name="Tapia R."/>
            <person name="Johnson S."/>
            <person name="Bishop-Lilly K.A."/>
            <person name="Detter C."/>
            <person name="Han C."/>
            <person name="Sozhamannan S."/>
            <person name="Rosenzweig C.N."/>
            <person name="Skowronski E.W."/>
        </authorList>
    </citation>
    <scope>NUCLEOTIDE SEQUENCE [LARGE SCALE GENOMIC DNA]</scope>
    <source>
        <strain evidence="2 3">Y4G10-17</strain>
    </source>
</reference>
<dbReference type="SUPFAM" id="SSF53822">
    <property type="entry name" value="Periplasmic binding protein-like I"/>
    <property type="match status" value="1"/>
</dbReference>
<dbReference type="GO" id="GO:0031241">
    <property type="term" value="C:periplasmic side of cell outer membrane"/>
    <property type="evidence" value="ECO:0007669"/>
    <property type="project" value="TreeGrafter"/>
</dbReference>
<evidence type="ECO:0000313" key="3">
    <source>
        <dbReference type="Proteomes" id="UP000287823"/>
    </source>
</evidence>
<dbReference type="InterPro" id="IPR028082">
    <property type="entry name" value="Peripla_BP_I"/>
</dbReference>
<evidence type="ECO:0008006" key="4">
    <source>
        <dbReference type="Google" id="ProtNLM"/>
    </source>
</evidence>
<dbReference type="InterPro" id="IPR007443">
    <property type="entry name" value="LpoA"/>
</dbReference>
<proteinExistence type="predicted"/>
<keyword evidence="3" id="KW-1185">Reference proteome</keyword>
<dbReference type="CDD" id="cd06339">
    <property type="entry name" value="PBP1_YraM_LppC_lipoprotein-like"/>
    <property type="match status" value="1"/>
</dbReference>
<dbReference type="EMBL" id="PIPO01000002">
    <property type="protein sequence ID" value="RUO34051.1"/>
    <property type="molecule type" value="Genomic_DNA"/>
</dbReference>
<dbReference type="Pfam" id="PF04348">
    <property type="entry name" value="LppC"/>
    <property type="match status" value="1"/>
</dbReference>